<dbReference type="PANTHER" id="PTHR11941:SF54">
    <property type="entry name" value="ENOYL-COA HYDRATASE, MITOCHONDRIAL"/>
    <property type="match status" value="1"/>
</dbReference>
<dbReference type="PANTHER" id="PTHR11941">
    <property type="entry name" value="ENOYL-COA HYDRATASE-RELATED"/>
    <property type="match status" value="1"/>
</dbReference>
<evidence type="ECO:0000256" key="1">
    <source>
        <dbReference type="ARBA" id="ARBA00005254"/>
    </source>
</evidence>
<gene>
    <name evidence="4" type="ORF">ACFQMN_06745</name>
</gene>
<dbReference type="SUPFAM" id="SSF52096">
    <property type="entry name" value="ClpP/crotonase"/>
    <property type="match status" value="1"/>
</dbReference>
<dbReference type="InterPro" id="IPR001753">
    <property type="entry name" value="Enoyl-CoA_hydra/iso"/>
</dbReference>
<evidence type="ECO:0000256" key="3">
    <source>
        <dbReference type="RuleBase" id="RU003707"/>
    </source>
</evidence>
<sequence>MGLVEVTYDEHIVMITLTREEAANSLSHKLLDELSSAAEEVEQSDARAAIITGAGSKAFCAGADLKERAGMTEEQVVNTVRKIGETLRKIENLSIPTIAMINGAAYGGGLELALCCDLRLMTENAKVGLTETSLAIIPGAGGTQRLPRLIGIGQAKKMIFTGQPITADQALQIHLVEGVYPQEHLYEETVELARRISHNGPIALKMAKQSIRQGIETDLQSGLELEHENYKQTIPTRDRLEGLKAFKEKRKPEYTGK</sequence>
<dbReference type="CDD" id="cd06558">
    <property type="entry name" value="crotonase-like"/>
    <property type="match status" value="1"/>
</dbReference>
<evidence type="ECO:0000256" key="2">
    <source>
        <dbReference type="ARBA" id="ARBA00023239"/>
    </source>
</evidence>
<dbReference type="InterPro" id="IPR014748">
    <property type="entry name" value="Enoyl-CoA_hydra_C"/>
</dbReference>
<keyword evidence="5" id="KW-1185">Reference proteome</keyword>
<evidence type="ECO:0000313" key="5">
    <source>
        <dbReference type="Proteomes" id="UP001596494"/>
    </source>
</evidence>
<comment type="similarity">
    <text evidence="1 3">Belongs to the enoyl-CoA hydratase/isomerase family.</text>
</comment>
<dbReference type="RefSeq" id="WP_289214210.1">
    <property type="nucleotide sequence ID" value="NZ_JAPVRC010000001.1"/>
</dbReference>
<dbReference type="PROSITE" id="PS00166">
    <property type="entry name" value="ENOYL_COA_HYDRATASE"/>
    <property type="match status" value="1"/>
</dbReference>
<dbReference type="EMBL" id="JBHTBY010000006">
    <property type="protein sequence ID" value="MFC7320573.1"/>
    <property type="molecule type" value="Genomic_DNA"/>
</dbReference>
<organism evidence="4 5">
    <name type="scientific">Halobacillus campisalis</name>
    <dbReference type="NCBI Taxonomy" id="435909"/>
    <lineage>
        <taxon>Bacteria</taxon>
        <taxon>Bacillati</taxon>
        <taxon>Bacillota</taxon>
        <taxon>Bacilli</taxon>
        <taxon>Bacillales</taxon>
        <taxon>Bacillaceae</taxon>
        <taxon>Halobacillus</taxon>
    </lineage>
</organism>
<proteinExistence type="inferred from homology"/>
<keyword evidence="2" id="KW-0456">Lyase</keyword>
<dbReference type="Pfam" id="PF00378">
    <property type="entry name" value="ECH_1"/>
    <property type="match status" value="1"/>
</dbReference>
<dbReference type="Proteomes" id="UP001596494">
    <property type="component" value="Unassembled WGS sequence"/>
</dbReference>
<reference evidence="5" key="1">
    <citation type="journal article" date="2019" name="Int. J. Syst. Evol. Microbiol.">
        <title>The Global Catalogue of Microorganisms (GCM) 10K type strain sequencing project: providing services to taxonomists for standard genome sequencing and annotation.</title>
        <authorList>
            <consortium name="The Broad Institute Genomics Platform"/>
            <consortium name="The Broad Institute Genome Sequencing Center for Infectious Disease"/>
            <person name="Wu L."/>
            <person name="Ma J."/>
        </authorList>
    </citation>
    <scope>NUCLEOTIDE SEQUENCE [LARGE SCALE GENOMIC DNA]</scope>
    <source>
        <strain evidence="5">CCUG 73951</strain>
    </source>
</reference>
<dbReference type="Gene3D" id="3.90.226.10">
    <property type="entry name" value="2-enoyl-CoA Hydratase, Chain A, domain 1"/>
    <property type="match status" value="1"/>
</dbReference>
<protein>
    <submittedName>
        <fullName evidence="4">Enoyl-CoA hydratase-related protein</fullName>
    </submittedName>
</protein>
<dbReference type="InterPro" id="IPR018376">
    <property type="entry name" value="Enoyl-CoA_hyd/isom_CS"/>
</dbReference>
<dbReference type="InterPro" id="IPR029045">
    <property type="entry name" value="ClpP/crotonase-like_dom_sf"/>
</dbReference>
<evidence type="ECO:0000313" key="4">
    <source>
        <dbReference type="EMBL" id="MFC7320573.1"/>
    </source>
</evidence>
<accession>A0ABW2K320</accession>
<dbReference type="Gene3D" id="1.10.12.10">
    <property type="entry name" value="Lyase 2-enoyl-coa Hydratase, Chain A, domain 2"/>
    <property type="match status" value="1"/>
</dbReference>
<comment type="caution">
    <text evidence="4">The sequence shown here is derived from an EMBL/GenBank/DDBJ whole genome shotgun (WGS) entry which is preliminary data.</text>
</comment>
<name>A0ABW2K320_9BACI</name>